<evidence type="ECO:0000313" key="1">
    <source>
        <dbReference type="EMBL" id="OAX41639.1"/>
    </source>
</evidence>
<dbReference type="EMBL" id="KV448175">
    <property type="protein sequence ID" value="OAX41639.1"/>
    <property type="molecule type" value="Genomic_DNA"/>
</dbReference>
<reference evidence="1 2" key="1">
    <citation type="submission" date="2016-06" db="EMBL/GenBank/DDBJ databases">
        <title>Comparative genomics of the ectomycorrhizal sister species Rhizopogon vinicolor and Rhizopogon vesiculosus (Basidiomycota: Boletales) reveals a divergence of the mating type B locus.</title>
        <authorList>
            <consortium name="DOE Joint Genome Institute"/>
            <person name="Mujic A.B."/>
            <person name="Kuo A."/>
            <person name="Tritt A."/>
            <person name="Lipzen A."/>
            <person name="Chen C."/>
            <person name="Johnson J."/>
            <person name="Sharma A."/>
            <person name="Barry K."/>
            <person name="Grigoriev I.V."/>
            <person name="Spatafora J.W."/>
        </authorList>
    </citation>
    <scope>NUCLEOTIDE SEQUENCE [LARGE SCALE GENOMIC DNA]</scope>
    <source>
        <strain evidence="1 2">AM-OR11-026</strain>
    </source>
</reference>
<gene>
    <name evidence="1" type="ORF">K503DRAFT_685020</name>
</gene>
<dbReference type="Gene3D" id="3.40.50.150">
    <property type="entry name" value="Vaccinia Virus protein VP39"/>
    <property type="match status" value="1"/>
</dbReference>
<organism evidence="1 2">
    <name type="scientific">Rhizopogon vinicolor AM-OR11-026</name>
    <dbReference type="NCBI Taxonomy" id="1314800"/>
    <lineage>
        <taxon>Eukaryota</taxon>
        <taxon>Fungi</taxon>
        <taxon>Dikarya</taxon>
        <taxon>Basidiomycota</taxon>
        <taxon>Agaricomycotina</taxon>
        <taxon>Agaricomycetes</taxon>
        <taxon>Agaricomycetidae</taxon>
        <taxon>Boletales</taxon>
        <taxon>Suillineae</taxon>
        <taxon>Rhizopogonaceae</taxon>
        <taxon>Rhizopogon</taxon>
    </lineage>
</organism>
<dbReference type="Proteomes" id="UP000092154">
    <property type="component" value="Unassembled WGS sequence"/>
</dbReference>
<feature type="non-terminal residue" evidence="1">
    <location>
        <position position="1"/>
    </location>
</feature>
<protein>
    <submittedName>
        <fullName evidence="1">Uncharacterized protein</fullName>
    </submittedName>
</protein>
<sequence>ANTLLADHLCSPALFLAEQIETGEITLCDKKTGCALPSLLAAAWPEYRSPVLVVTTDYPDERILGNLRNNVSKNRCNFNQRCHVQYIGYEWGEDTEPLLSIWVANLSSSGYDVVILSDLLHFDSSDAVPVTAITSLLAKSANARVHVAAGKYIAPSVCDNFLILVSEMELTGWSVRRPQMTRTCTLSRKVL</sequence>
<accession>A0A1B7N9X6</accession>
<dbReference type="STRING" id="1314800.A0A1B7N9X6"/>
<dbReference type="InParanoid" id="A0A1B7N9X6"/>
<proteinExistence type="predicted"/>
<name>A0A1B7N9X6_9AGAM</name>
<dbReference type="OrthoDB" id="46564at2759"/>
<dbReference type="AlphaFoldDB" id="A0A1B7N9X6"/>
<evidence type="ECO:0000313" key="2">
    <source>
        <dbReference type="Proteomes" id="UP000092154"/>
    </source>
</evidence>
<dbReference type="InterPro" id="IPR029063">
    <property type="entry name" value="SAM-dependent_MTases_sf"/>
</dbReference>
<keyword evidence="2" id="KW-1185">Reference proteome</keyword>